<dbReference type="PANTHER" id="PTHR10257">
    <property type="entry name" value="SERINE/THREONINE PROTEIN PHOSPHATASE 2A PP2A REGULATORY SUBUNIT B"/>
    <property type="match status" value="1"/>
</dbReference>
<organism evidence="1 2">
    <name type="scientific">Salvia divinorum</name>
    <name type="common">Maria pastora</name>
    <name type="synonym">Diviner's sage</name>
    <dbReference type="NCBI Taxonomy" id="28513"/>
    <lineage>
        <taxon>Eukaryota</taxon>
        <taxon>Viridiplantae</taxon>
        <taxon>Streptophyta</taxon>
        <taxon>Embryophyta</taxon>
        <taxon>Tracheophyta</taxon>
        <taxon>Spermatophyta</taxon>
        <taxon>Magnoliopsida</taxon>
        <taxon>eudicotyledons</taxon>
        <taxon>Gunneridae</taxon>
        <taxon>Pentapetalae</taxon>
        <taxon>asterids</taxon>
        <taxon>lamiids</taxon>
        <taxon>Lamiales</taxon>
        <taxon>Lamiaceae</taxon>
        <taxon>Nepetoideae</taxon>
        <taxon>Mentheae</taxon>
        <taxon>Salviinae</taxon>
        <taxon>Salvia</taxon>
        <taxon>Salvia subgen. Calosphace</taxon>
    </lineage>
</organism>
<dbReference type="EMBL" id="JBEAFC010000006">
    <property type="protein sequence ID" value="KAL1554463.1"/>
    <property type="molecule type" value="Genomic_DNA"/>
</dbReference>
<dbReference type="FunFam" id="1.25.10.10:FF:000331">
    <property type="entry name" value="Phosphoprotein phosphatase, putative"/>
    <property type="match status" value="1"/>
</dbReference>
<dbReference type="InterPro" id="IPR016024">
    <property type="entry name" value="ARM-type_fold"/>
</dbReference>
<dbReference type="Proteomes" id="UP001567538">
    <property type="component" value="Unassembled WGS sequence"/>
</dbReference>
<dbReference type="Gene3D" id="1.25.10.10">
    <property type="entry name" value="Leucine-rich Repeat Variant"/>
    <property type="match status" value="1"/>
</dbReference>
<dbReference type="InterPro" id="IPR011989">
    <property type="entry name" value="ARM-like"/>
</dbReference>
<dbReference type="InterPro" id="IPR002554">
    <property type="entry name" value="PP2A_B56"/>
</dbReference>
<proteinExistence type="predicted"/>
<reference evidence="1 2" key="1">
    <citation type="submission" date="2024-06" db="EMBL/GenBank/DDBJ databases">
        <title>A chromosome level genome sequence of Diviner's sage (Salvia divinorum).</title>
        <authorList>
            <person name="Ford S.A."/>
            <person name="Ro D.-K."/>
            <person name="Ness R.W."/>
            <person name="Phillips M.A."/>
        </authorList>
    </citation>
    <scope>NUCLEOTIDE SEQUENCE [LARGE SCALE GENOMIC DNA]</scope>
    <source>
        <strain evidence="1">SAF-2024a</strain>
        <tissue evidence="1">Leaf</tissue>
    </source>
</reference>
<sequence>MGVNPNSPKSSSLKKMKANTLKSLLQLDSMHSGSRLHRSSEHDKILSLISCCSYTYTFTHPSESPSLHSFIKLLAVLKPMAKGKGPGPGPCLPDEILSPLFTMTQDHLFRPLPPPNTSITCILPDDDDLIAIPSAAWPHLQLVYDILLCLVINMDPKTLGEYIKESFILNLLALFKSDDPRERDRLKNVYHRIYSQLHGSRAFMRKAMNDVFLHYTFESDERHAGIGDLLEICGTIINGFSVPLKEEHRIFLMRVLMPLHRPKGMQAYHKQLAYCIYQFVEKEPLLGVAVVRGILRYWPTTNCQKEVVLIGQLEDLVENMETLEYKAVALPLCKLITKCFNSLNSQVAERALYMWNNERFVKMALQAAEEVLPVVVGGMEENLRGHWSKSVRQLTQNVKEMLVEMDPLLYSSCLAQFHHSLLEAETRRKERWERLEIAIKVNQFIQESLTSSLPD</sequence>
<protein>
    <submittedName>
        <fullName evidence="1">Serine/threonine protein phosphatase 2A 57 kDa regulatory subunit B' kappa isoform-like</fullName>
    </submittedName>
</protein>
<dbReference type="AlphaFoldDB" id="A0ABD1HFZ1"/>
<gene>
    <name evidence="1" type="ORF">AAHA92_15019</name>
</gene>
<dbReference type="SUPFAM" id="SSF48371">
    <property type="entry name" value="ARM repeat"/>
    <property type="match status" value="1"/>
</dbReference>
<name>A0ABD1HFZ1_SALDI</name>
<accession>A0ABD1HFZ1</accession>
<dbReference type="PANTHER" id="PTHR10257:SF28">
    <property type="entry name" value="SERINE_THREONINE PROTEIN PHOSPHATASE 2A REGULATORY SUBUNIT"/>
    <property type="match status" value="1"/>
</dbReference>
<keyword evidence="2" id="KW-1185">Reference proteome</keyword>
<evidence type="ECO:0000313" key="1">
    <source>
        <dbReference type="EMBL" id="KAL1554463.1"/>
    </source>
</evidence>
<evidence type="ECO:0000313" key="2">
    <source>
        <dbReference type="Proteomes" id="UP001567538"/>
    </source>
</evidence>
<comment type="caution">
    <text evidence="1">The sequence shown here is derived from an EMBL/GenBank/DDBJ whole genome shotgun (WGS) entry which is preliminary data.</text>
</comment>
<dbReference type="Pfam" id="PF01603">
    <property type="entry name" value="B56"/>
    <property type="match status" value="1"/>
</dbReference>